<evidence type="ECO:0000313" key="3">
    <source>
        <dbReference type="Proteomes" id="UP000324209"/>
    </source>
</evidence>
<sequence>MKNLLKGMNTHEYTPNGRGLLVHVYFSKKILPRSLLKYNCRDRHEKIIIKEEIQMQKTQINLNPHYQDCYFSDTDGQAEAHYIFIEGNDLPRRLNEEEVLHIGETGFGTGLNLLCLMNFFSTAVSKKISVKYSSLEKYPLSSERIKELLSPFEDSLGSNFALFLYYWKPFYNTLTPGWNQCAWDFPKVKVEFSLYVGDAGDWSQQKNPKQVDAWFLDGHSPEKNPDIWAPSVMQSVYEKTALGGTLASFTASGVVKRPLREAGFFIKRKKGFGTKRHMIQGVKT</sequence>
<protein>
    <recommendedName>
        <fullName evidence="1">MnmC-like methyltransferase domain-containing protein</fullName>
    </recommendedName>
</protein>
<keyword evidence="3" id="KW-1185">Reference proteome</keyword>
<dbReference type="EMBL" id="CP036150">
    <property type="protein sequence ID" value="QEN09142.1"/>
    <property type="molecule type" value="Genomic_DNA"/>
</dbReference>
<evidence type="ECO:0000259" key="1">
    <source>
        <dbReference type="Pfam" id="PF05430"/>
    </source>
</evidence>
<dbReference type="PANTHER" id="PTHR39963:SF1">
    <property type="entry name" value="MNMC-LIKE METHYLTRANSFERASE DOMAIN-CONTAINING PROTEIN"/>
    <property type="match status" value="1"/>
</dbReference>
<name>A0A5C1QSZ9_9SPIO</name>
<reference evidence="2 3" key="1">
    <citation type="submission" date="2019-02" db="EMBL/GenBank/DDBJ databases">
        <title>Complete Genome Sequence and Methylome Analysis of free living Spirochaetas.</title>
        <authorList>
            <person name="Fomenkov A."/>
            <person name="Dubinina G."/>
            <person name="Leshcheva N."/>
            <person name="Mikheeva N."/>
            <person name="Grabovich M."/>
            <person name="Vincze T."/>
            <person name="Roberts R.J."/>
        </authorList>
    </citation>
    <scope>NUCLEOTIDE SEQUENCE [LARGE SCALE GENOMIC DNA]</scope>
    <source>
        <strain evidence="2 3">K2</strain>
    </source>
</reference>
<dbReference type="NCBIfam" id="NF033855">
    <property type="entry name" value="tRNA_MNMC2"/>
    <property type="match status" value="1"/>
</dbReference>
<dbReference type="Proteomes" id="UP000324209">
    <property type="component" value="Chromosome"/>
</dbReference>
<organism evidence="2 3">
    <name type="scientific">Oceanispirochaeta crateris</name>
    <dbReference type="NCBI Taxonomy" id="2518645"/>
    <lineage>
        <taxon>Bacteria</taxon>
        <taxon>Pseudomonadati</taxon>
        <taxon>Spirochaetota</taxon>
        <taxon>Spirochaetia</taxon>
        <taxon>Spirochaetales</taxon>
        <taxon>Spirochaetaceae</taxon>
        <taxon>Oceanispirochaeta</taxon>
    </lineage>
</organism>
<dbReference type="Gene3D" id="3.40.50.150">
    <property type="entry name" value="Vaccinia Virus protein VP39"/>
    <property type="match status" value="1"/>
</dbReference>
<dbReference type="OrthoDB" id="9786494at2"/>
<gene>
    <name evidence="2" type="ORF">EXM22_14555</name>
</gene>
<evidence type="ECO:0000313" key="2">
    <source>
        <dbReference type="EMBL" id="QEN09142.1"/>
    </source>
</evidence>
<dbReference type="GO" id="GO:0016645">
    <property type="term" value="F:oxidoreductase activity, acting on the CH-NH group of donors"/>
    <property type="evidence" value="ECO:0007669"/>
    <property type="project" value="InterPro"/>
</dbReference>
<dbReference type="InterPro" id="IPR008471">
    <property type="entry name" value="MnmC-like_methylTransf"/>
</dbReference>
<accession>A0A5C1QSZ9</accession>
<proteinExistence type="predicted"/>
<dbReference type="InterPro" id="IPR029063">
    <property type="entry name" value="SAM-dependent_MTases_sf"/>
</dbReference>
<dbReference type="InterPro" id="IPR047785">
    <property type="entry name" value="tRNA_MNMC2"/>
</dbReference>
<dbReference type="KEGG" id="ock:EXM22_14555"/>
<dbReference type="PANTHER" id="PTHR39963">
    <property type="entry name" value="SLL0983 PROTEIN"/>
    <property type="match status" value="1"/>
</dbReference>
<dbReference type="Pfam" id="PF05430">
    <property type="entry name" value="Methyltransf_30"/>
    <property type="match status" value="1"/>
</dbReference>
<dbReference type="GO" id="GO:0004808">
    <property type="term" value="F:tRNA (5-methylaminomethyl-2-thiouridylate)(34)-methyltransferase activity"/>
    <property type="evidence" value="ECO:0007669"/>
    <property type="project" value="InterPro"/>
</dbReference>
<dbReference type="AlphaFoldDB" id="A0A5C1QSZ9"/>
<feature type="domain" description="MnmC-like methyltransferase" evidence="1">
    <location>
        <begin position="183"/>
        <end position="283"/>
    </location>
</feature>